<evidence type="ECO:0000313" key="3">
    <source>
        <dbReference type="EMBL" id="RFB00358.1"/>
    </source>
</evidence>
<keyword evidence="1" id="KW-0472">Membrane</keyword>
<feature type="transmembrane region" description="Helical" evidence="1">
    <location>
        <begin position="6"/>
        <end position="26"/>
    </location>
</feature>
<evidence type="ECO:0000313" key="5">
    <source>
        <dbReference type="Proteomes" id="UP000257123"/>
    </source>
</evidence>
<dbReference type="EMBL" id="NMUE01000075">
    <property type="protein sequence ID" value="RFA92945.1"/>
    <property type="molecule type" value="Genomic_DNA"/>
</dbReference>
<dbReference type="OrthoDB" id="27157at2157"/>
<dbReference type="Proteomes" id="UP000256877">
    <property type="component" value="Unassembled WGS sequence"/>
</dbReference>
<comment type="caution">
    <text evidence="2">The sequence shown here is derived from an EMBL/GenBank/DDBJ whole genome shotgun (WGS) entry which is preliminary data.</text>
</comment>
<evidence type="ECO:0000256" key="1">
    <source>
        <dbReference type="SAM" id="Phobius"/>
    </source>
</evidence>
<dbReference type="RefSeq" id="WP_116422113.1">
    <property type="nucleotide sequence ID" value="NZ_NMUE01000075.1"/>
</dbReference>
<gene>
    <name evidence="2" type="ORF">CGL51_13745</name>
    <name evidence="3" type="ORF">CGL52_00395</name>
</gene>
<dbReference type="Proteomes" id="UP000257123">
    <property type="component" value="Unassembled WGS sequence"/>
</dbReference>
<reference evidence="4 5" key="1">
    <citation type="submission" date="2017-07" db="EMBL/GenBank/DDBJ databases">
        <title>Draft genome sequence of aerobic hyperthermophilic archaea, Pyrobaculum aerophilum YKB31 and YKB32.</title>
        <authorList>
            <person name="Mochizuki T."/>
            <person name="Berliner A.J."/>
            <person name="Yoshida-Takashima Y."/>
            <person name="Takaki Y."/>
            <person name="Nunoura T."/>
            <person name="Takai K."/>
        </authorList>
    </citation>
    <scope>NUCLEOTIDE SEQUENCE [LARGE SCALE GENOMIC DNA]</scope>
    <source>
        <strain evidence="2 5">YKB31</strain>
        <strain evidence="3 4">YKB32</strain>
    </source>
</reference>
<dbReference type="AlphaFoldDB" id="A0A371QUA8"/>
<protein>
    <submittedName>
        <fullName evidence="2">Uncharacterized protein</fullName>
    </submittedName>
</protein>
<dbReference type="EMBL" id="NMUF01000001">
    <property type="protein sequence ID" value="RFB00358.1"/>
    <property type="molecule type" value="Genomic_DNA"/>
</dbReference>
<evidence type="ECO:0000313" key="4">
    <source>
        <dbReference type="Proteomes" id="UP000256877"/>
    </source>
</evidence>
<evidence type="ECO:0000313" key="2">
    <source>
        <dbReference type="EMBL" id="RFA92945.1"/>
    </source>
</evidence>
<name>A0A371QUA8_9CREN</name>
<proteinExistence type="predicted"/>
<sequence length="252" mass="27917">MDLTTIMIAILSSAVIALGIITYRLIKSLELYLIPLYAEVIRKRERDYVLVEFLTSLLASKGLITPAEAAALKNVASTGPLTVEDLDKIDEILDKDPTQLTIEEVFDLKKIAYKLLARLDKKSIRLGLKILRFVTRVEEALTGGVKVGPHAAVERVEMSYDNDTCTVYLVTYKKDGTVEKSQGPDSECVAQTLAVLKALARRREGVNQELAEKALARYEKCKSSDVAGCRALNEALGALEKKSLDMLLERRT</sequence>
<keyword evidence="1" id="KW-0812">Transmembrane</keyword>
<keyword evidence="1" id="KW-1133">Transmembrane helix</keyword>
<accession>A0A371QUA8</accession>
<organism evidence="2 5">
    <name type="scientific">Pyrobaculum aerophilum</name>
    <dbReference type="NCBI Taxonomy" id="13773"/>
    <lineage>
        <taxon>Archaea</taxon>
        <taxon>Thermoproteota</taxon>
        <taxon>Thermoprotei</taxon>
        <taxon>Thermoproteales</taxon>
        <taxon>Thermoproteaceae</taxon>
        <taxon>Pyrobaculum</taxon>
    </lineage>
</organism>